<dbReference type="InterPro" id="IPR051531">
    <property type="entry name" value="N-acetyltransferase"/>
</dbReference>
<protein>
    <submittedName>
        <fullName evidence="2">Acyl-CoA N-acyltransferase</fullName>
    </submittedName>
</protein>
<dbReference type="Pfam" id="PF13302">
    <property type="entry name" value="Acetyltransf_3"/>
    <property type="match status" value="1"/>
</dbReference>
<dbReference type="EMBL" id="MU155317">
    <property type="protein sequence ID" value="KAF9475813.1"/>
    <property type="molecule type" value="Genomic_DNA"/>
</dbReference>
<evidence type="ECO:0000259" key="1">
    <source>
        <dbReference type="PROSITE" id="PS51186"/>
    </source>
</evidence>
<dbReference type="Gene3D" id="3.40.630.30">
    <property type="match status" value="1"/>
</dbReference>
<dbReference type="OrthoDB" id="630895at2759"/>
<dbReference type="PANTHER" id="PTHR43792">
    <property type="entry name" value="GNAT FAMILY, PUTATIVE (AFU_ORTHOLOGUE AFUA_3G00765)-RELATED-RELATED"/>
    <property type="match status" value="1"/>
</dbReference>
<evidence type="ECO:0000313" key="2">
    <source>
        <dbReference type="EMBL" id="KAF9475813.1"/>
    </source>
</evidence>
<organism evidence="2 3">
    <name type="scientific">Pholiota conissans</name>
    <dbReference type="NCBI Taxonomy" id="109636"/>
    <lineage>
        <taxon>Eukaryota</taxon>
        <taxon>Fungi</taxon>
        <taxon>Dikarya</taxon>
        <taxon>Basidiomycota</taxon>
        <taxon>Agaricomycotina</taxon>
        <taxon>Agaricomycetes</taxon>
        <taxon>Agaricomycetidae</taxon>
        <taxon>Agaricales</taxon>
        <taxon>Agaricineae</taxon>
        <taxon>Strophariaceae</taxon>
        <taxon>Pholiota</taxon>
    </lineage>
</organism>
<gene>
    <name evidence="2" type="ORF">BDN70DRAFT_883204</name>
</gene>
<dbReference type="AlphaFoldDB" id="A0A9P5YVD6"/>
<feature type="domain" description="N-acetyltransferase" evidence="1">
    <location>
        <begin position="7"/>
        <end position="168"/>
    </location>
</feature>
<name>A0A9P5YVD6_9AGAR</name>
<comment type="caution">
    <text evidence="2">The sequence shown here is derived from an EMBL/GenBank/DDBJ whole genome shotgun (WGS) entry which is preliminary data.</text>
</comment>
<accession>A0A9P5YVD6</accession>
<dbReference type="GO" id="GO:0016747">
    <property type="term" value="F:acyltransferase activity, transferring groups other than amino-acyl groups"/>
    <property type="evidence" value="ECO:0007669"/>
    <property type="project" value="InterPro"/>
</dbReference>
<reference evidence="2" key="1">
    <citation type="submission" date="2020-11" db="EMBL/GenBank/DDBJ databases">
        <authorList>
            <consortium name="DOE Joint Genome Institute"/>
            <person name="Ahrendt S."/>
            <person name="Riley R."/>
            <person name="Andreopoulos W."/>
            <person name="Labutti K."/>
            <person name="Pangilinan J."/>
            <person name="Ruiz-Duenas F.J."/>
            <person name="Barrasa J.M."/>
            <person name="Sanchez-Garcia M."/>
            <person name="Camarero S."/>
            <person name="Miyauchi S."/>
            <person name="Serrano A."/>
            <person name="Linde D."/>
            <person name="Babiker R."/>
            <person name="Drula E."/>
            <person name="Ayuso-Fernandez I."/>
            <person name="Pacheco R."/>
            <person name="Padilla G."/>
            <person name="Ferreira P."/>
            <person name="Barriuso J."/>
            <person name="Kellner H."/>
            <person name="Castanera R."/>
            <person name="Alfaro M."/>
            <person name="Ramirez L."/>
            <person name="Pisabarro A.G."/>
            <person name="Kuo A."/>
            <person name="Tritt A."/>
            <person name="Lipzen A."/>
            <person name="He G."/>
            <person name="Yan M."/>
            <person name="Ng V."/>
            <person name="Cullen D."/>
            <person name="Martin F."/>
            <person name="Rosso M.-N."/>
            <person name="Henrissat B."/>
            <person name="Hibbett D."/>
            <person name="Martinez A.T."/>
            <person name="Grigoriev I.V."/>
        </authorList>
    </citation>
    <scope>NUCLEOTIDE SEQUENCE</scope>
    <source>
        <strain evidence="2">CIRM-BRFM 674</strain>
    </source>
</reference>
<dbReference type="Proteomes" id="UP000807469">
    <property type="component" value="Unassembled WGS sequence"/>
</dbReference>
<dbReference type="InterPro" id="IPR016181">
    <property type="entry name" value="Acyl_CoA_acyltransferase"/>
</dbReference>
<keyword evidence="3" id="KW-1185">Reference proteome</keyword>
<dbReference type="PROSITE" id="PS51186">
    <property type="entry name" value="GNAT"/>
    <property type="match status" value="1"/>
</dbReference>
<dbReference type="SUPFAM" id="SSF55729">
    <property type="entry name" value="Acyl-CoA N-acyltransferases (Nat)"/>
    <property type="match status" value="1"/>
</dbReference>
<proteinExistence type="predicted"/>
<evidence type="ECO:0000313" key="3">
    <source>
        <dbReference type="Proteomes" id="UP000807469"/>
    </source>
</evidence>
<dbReference type="InterPro" id="IPR000182">
    <property type="entry name" value="GNAT_dom"/>
</dbReference>
<sequence length="186" mass="21409">MFLTNRLVLRGYRPSDQDFFLDLFDTYNVLSNLTADITAPGYDNHRDMLGKMTKCALFVVVEDKETHETMGFTLVNVTTPRDLDGEVGMALAEKWWGKGYATEIMEWLLGYSFKILGLRRLSLFVFSSNERAISLYENIGFKHEGRKREALWKEGRWVDLVWMGMLSREYSPTTEQAQGNAKEGIA</sequence>